<dbReference type="EMBL" id="CP039247">
    <property type="protein sequence ID" value="QCB28061.1"/>
    <property type="molecule type" value="Genomic_DNA"/>
</dbReference>
<reference evidence="2 3" key="1">
    <citation type="submission" date="2019-04" db="EMBL/GenBank/DDBJ databases">
        <title>Corynebacterium endometrii sp. nov., isolated from the uterus of a cow with endometritis.</title>
        <authorList>
            <person name="Ballas P."/>
            <person name="Ruckert C."/>
            <person name="Wagener K."/>
            <person name="Drillich M."/>
            <person name="Kaempfer P."/>
            <person name="Busse H.-J."/>
            <person name="Ehling-Schulz M."/>
        </authorList>
    </citation>
    <scope>NUCLEOTIDE SEQUENCE [LARGE SCALE GENOMIC DNA]</scope>
    <source>
        <strain evidence="2 3">LMM-1653</strain>
    </source>
</reference>
<dbReference type="RefSeq" id="WP_136140851.1">
    <property type="nucleotide sequence ID" value="NZ_CP039247.1"/>
</dbReference>
<accession>A0A4P7QEH4</accession>
<proteinExistence type="predicted"/>
<feature type="signal peptide" evidence="1">
    <location>
        <begin position="1"/>
        <end position="26"/>
    </location>
</feature>
<dbReference type="Proteomes" id="UP000296352">
    <property type="component" value="Chromosome"/>
</dbReference>
<dbReference type="OrthoDB" id="4426064at2"/>
<evidence type="ECO:0008006" key="4">
    <source>
        <dbReference type="Google" id="ProtNLM"/>
    </source>
</evidence>
<keyword evidence="1" id="KW-0732">Signal</keyword>
<organism evidence="2 3">
    <name type="scientific">Corynebacterium endometrii</name>
    <dbReference type="NCBI Taxonomy" id="2488819"/>
    <lineage>
        <taxon>Bacteria</taxon>
        <taxon>Bacillati</taxon>
        <taxon>Actinomycetota</taxon>
        <taxon>Actinomycetes</taxon>
        <taxon>Mycobacteriales</taxon>
        <taxon>Corynebacteriaceae</taxon>
        <taxon>Corynebacterium</taxon>
    </lineage>
</organism>
<protein>
    <recommendedName>
        <fullName evidence="4">SCP domain-containing protein</fullName>
    </recommendedName>
</protein>
<evidence type="ECO:0000313" key="2">
    <source>
        <dbReference type="EMBL" id="QCB28061.1"/>
    </source>
</evidence>
<dbReference type="AlphaFoldDB" id="A0A4P7QEH4"/>
<evidence type="ECO:0000313" key="3">
    <source>
        <dbReference type="Proteomes" id="UP000296352"/>
    </source>
</evidence>
<dbReference type="KEGG" id="cee:CENDO_03840"/>
<evidence type="ECO:0000256" key="1">
    <source>
        <dbReference type="SAM" id="SignalP"/>
    </source>
</evidence>
<sequence length="184" mass="19756" precursor="true">MSISQRVIAASIATAAALAGTGVANAAPANPLEQLSSQVRLPELRVPEFQLPKEVTQLSSQFGLEVPEFLISPSITSTGAELKAKTTGHLKQVGHIEDGNATGIAQEWANQGARGQLRFHSGSQRGLTHNDRGTGSVKKLTVSAAKERINWLNRKANRTPKPQRFGVATATDGTYIYVAEYFFD</sequence>
<feature type="chain" id="PRO_5020438112" description="SCP domain-containing protein" evidence="1">
    <location>
        <begin position="27"/>
        <end position="184"/>
    </location>
</feature>
<keyword evidence="3" id="KW-1185">Reference proteome</keyword>
<gene>
    <name evidence="2" type="ORF">CENDO_03840</name>
</gene>
<name>A0A4P7QEH4_9CORY</name>